<accession>A0A4Y7JK48</accession>
<proteinExistence type="predicted"/>
<dbReference type="AlphaFoldDB" id="A0A4Y7JK48"/>
<organism evidence="1 2">
    <name type="scientific">Papaver somniferum</name>
    <name type="common">Opium poppy</name>
    <dbReference type="NCBI Taxonomy" id="3469"/>
    <lineage>
        <taxon>Eukaryota</taxon>
        <taxon>Viridiplantae</taxon>
        <taxon>Streptophyta</taxon>
        <taxon>Embryophyta</taxon>
        <taxon>Tracheophyta</taxon>
        <taxon>Spermatophyta</taxon>
        <taxon>Magnoliopsida</taxon>
        <taxon>Ranunculales</taxon>
        <taxon>Papaveraceae</taxon>
        <taxon>Papaveroideae</taxon>
        <taxon>Papaver</taxon>
    </lineage>
</organism>
<evidence type="ECO:0000313" key="2">
    <source>
        <dbReference type="Proteomes" id="UP000316621"/>
    </source>
</evidence>
<evidence type="ECO:0000313" key="1">
    <source>
        <dbReference type="EMBL" id="RZC60188.1"/>
    </source>
</evidence>
<dbReference type="Proteomes" id="UP000316621">
    <property type="component" value="Chromosome 5"/>
</dbReference>
<name>A0A4Y7JK48_PAPSO</name>
<reference evidence="1 2" key="1">
    <citation type="journal article" date="2018" name="Science">
        <title>The opium poppy genome and morphinan production.</title>
        <authorList>
            <person name="Guo L."/>
            <person name="Winzer T."/>
            <person name="Yang X."/>
            <person name="Li Y."/>
            <person name="Ning Z."/>
            <person name="He Z."/>
            <person name="Teodor R."/>
            <person name="Lu Y."/>
            <person name="Bowser T.A."/>
            <person name="Graham I.A."/>
            <person name="Ye K."/>
        </authorList>
    </citation>
    <scope>NUCLEOTIDE SEQUENCE [LARGE SCALE GENOMIC DNA]</scope>
    <source>
        <strain evidence="2">cv. HN1</strain>
        <tissue evidence="1">Leaves</tissue>
    </source>
</reference>
<dbReference type="Gramene" id="RZC60188">
    <property type="protein sequence ID" value="RZC60188"/>
    <property type="gene ID" value="C5167_021939"/>
</dbReference>
<sequence length="136" mass="15608">MSTKAFQRLRSTVRTYHLAEEWSGSCYYSKPDVSDPRTKCLRSRVVPPRPKDEEPKLTTKDRHALVEPYAMDAIRFYNEKQGTNYQLVKPGHMTNSLLSGYLLNMFHSSPTAAVRVQHPRDGGFMTGRCKKLSRAE</sequence>
<protein>
    <submittedName>
        <fullName evidence="1">Uncharacterized protein</fullName>
    </submittedName>
</protein>
<gene>
    <name evidence="1" type="ORF">C5167_021939</name>
</gene>
<keyword evidence="2" id="KW-1185">Reference proteome</keyword>
<dbReference type="EMBL" id="CM010719">
    <property type="protein sequence ID" value="RZC60188.1"/>
    <property type="molecule type" value="Genomic_DNA"/>
</dbReference>